<dbReference type="GO" id="GO:0032993">
    <property type="term" value="C:protein-DNA complex"/>
    <property type="evidence" value="ECO:0007669"/>
    <property type="project" value="TreeGrafter"/>
</dbReference>
<sequence>MNTNQIRCFLEAALEKNFTRAAQKMHMSQPSISRIISTLEKELNVPLFYRSRNKKIDLTPSGEVYYEFFKKIQFEFELKREAADKLAAQKEMNLHFGYVAKWNIYPQLMNVFQEVNSVRPGIDFLPECQTFSELNRLLANRELDMILTLKKSFTCAAGIGSEDILELKRIILFSDKFTDNPGSFTTPEDFKSSAFYYATDSHPDINLEIQNFCRPYGFAPELKPLSNMETVITMVENGSGVCIIDYWGCSNIKGLHYIVLDSFNTVTLAWNNAVSEEVVRLVRESILLNLKGT</sequence>
<dbReference type="RefSeq" id="WP_073994267.1">
    <property type="nucleotide sequence ID" value="NZ_FQYT01000022.1"/>
</dbReference>
<dbReference type="PRINTS" id="PR00039">
    <property type="entry name" value="HTHLYSR"/>
</dbReference>
<keyword evidence="7" id="KW-1185">Reference proteome</keyword>
<dbReference type="EMBL" id="FQYT01000022">
    <property type="protein sequence ID" value="SHJ46226.1"/>
    <property type="molecule type" value="Genomic_DNA"/>
</dbReference>
<evidence type="ECO:0000256" key="4">
    <source>
        <dbReference type="ARBA" id="ARBA00023163"/>
    </source>
</evidence>
<dbReference type="InterPro" id="IPR036388">
    <property type="entry name" value="WH-like_DNA-bd_sf"/>
</dbReference>
<feature type="domain" description="HTH lysR-type" evidence="5">
    <location>
        <begin position="1"/>
        <end position="59"/>
    </location>
</feature>
<keyword evidence="2" id="KW-0805">Transcription regulation</keyword>
<name>A0A1M6JHS8_9FIRM</name>
<evidence type="ECO:0000313" key="6">
    <source>
        <dbReference type="EMBL" id="SHJ46226.1"/>
    </source>
</evidence>
<dbReference type="Gene3D" id="1.10.10.10">
    <property type="entry name" value="Winged helix-like DNA-binding domain superfamily/Winged helix DNA-binding domain"/>
    <property type="match status" value="1"/>
</dbReference>
<evidence type="ECO:0000256" key="1">
    <source>
        <dbReference type="ARBA" id="ARBA00009437"/>
    </source>
</evidence>
<dbReference type="AlphaFoldDB" id="A0A1M6JHS8"/>
<dbReference type="PANTHER" id="PTHR30346:SF0">
    <property type="entry name" value="HCA OPERON TRANSCRIPTIONAL ACTIVATOR HCAR"/>
    <property type="match status" value="1"/>
</dbReference>
<dbReference type="PANTHER" id="PTHR30346">
    <property type="entry name" value="TRANSCRIPTIONAL DUAL REGULATOR HCAR-RELATED"/>
    <property type="match status" value="1"/>
</dbReference>
<accession>A0A1M6JHS8</accession>
<evidence type="ECO:0000259" key="5">
    <source>
        <dbReference type="PROSITE" id="PS50931"/>
    </source>
</evidence>
<evidence type="ECO:0000313" key="7">
    <source>
        <dbReference type="Proteomes" id="UP000184342"/>
    </source>
</evidence>
<evidence type="ECO:0000256" key="3">
    <source>
        <dbReference type="ARBA" id="ARBA00023125"/>
    </source>
</evidence>
<dbReference type="InterPro" id="IPR036390">
    <property type="entry name" value="WH_DNA-bd_sf"/>
</dbReference>
<dbReference type="Gene3D" id="3.40.190.10">
    <property type="entry name" value="Periplasmic binding protein-like II"/>
    <property type="match status" value="2"/>
</dbReference>
<dbReference type="OrthoDB" id="108771at2"/>
<dbReference type="STRING" id="1122934.SAMN02745691_02001"/>
<dbReference type="SUPFAM" id="SSF53850">
    <property type="entry name" value="Periplasmic binding protein-like II"/>
    <property type="match status" value="1"/>
</dbReference>
<protein>
    <submittedName>
        <fullName evidence="6">DNA-binding transcriptional regulator, LysR family</fullName>
    </submittedName>
</protein>
<reference evidence="6 7" key="1">
    <citation type="submission" date="2016-11" db="EMBL/GenBank/DDBJ databases">
        <authorList>
            <person name="Jaros S."/>
            <person name="Januszkiewicz K."/>
            <person name="Wedrychowicz H."/>
        </authorList>
    </citation>
    <scope>NUCLEOTIDE SEQUENCE [LARGE SCALE GENOMIC DNA]</scope>
    <source>
        <strain evidence="6 7">DSM 15970</strain>
    </source>
</reference>
<dbReference type="InterPro" id="IPR000847">
    <property type="entry name" value="LysR_HTH_N"/>
</dbReference>
<dbReference type="GO" id="GO:0003677">
    <property type="term" value="F:DNA binding"/>
    <property type="evidence" value="ECO:0007669"/>
    <property type="project" value="UniProtKB-KW"/>
</dbReference>
<dbReference type="GO" id="GO:0003700">
    <property type="term" value="F:DNA-binding transcription factor activity"/>
    <property type="evidence" value="ECO:0007669"/>
    <property type="project" value="InterPro"/>
</dbReference>
<dbReference type="SUPFAM" id="SSF46785">
    <property type="entry name" value="Winged helix' DNA-binding domain"/>
    <property type="match status" value="1"/>
</dbReference>
<comment type="similarity">
    <text evidence="1">Belongs to the LysR transcriptional regulatory family.</text>
</comment>
<dbReference type="PROSITE" id="PS50931">
    <property type="entry name" value="HTH_LYSR"/>
    <property type="match status" value="1"/>
</dbReference>
<dbReference type="InterPro" id="IPR005119">
    <property type="entry name" value="LysR_subst-bd"/>
</dbReference>
<evidence type="ECO:0000256" key="2">
    <source>
        <dbReference type="ARBA" id="ARBA00023015"/>
    </source>
</evidence>
<dbReference type="Pfam" id="PF03466">
    <property type="entry name" value="LysR_substrate"/>
    <property type="match status" value="1"/>
</dbReference>
<keyword evidence="4" id="KW-0804">Transcription</keyword>
<dbReference type="Proteomes" id="UP000184342">
    <property type="component" value="Unassembled WGS sequence"/>
</dbReference>
<keyword evidence="3 6" id="KW-0238">DNA-binding</keyword>
<dbReference type="Pfam" id="PF00126">
    <property type="entry name" value="HTH_1"/>
    <property type="match status" value="1"/>
</dbReference>
<organism evidence="6 7">
    <name type="scientific">Parasporobacterium paucivorans DSM 15970</name>
    <dbReference type="NCBI Taxonomy" id="1122934"/>
    <lineage>
        <taxon>Bacteria</taxon>
        <taxon>Bacillati</taxon>
        <taxon>Bacillota</taxon>
        <taxon>Clostridia</taxon>
        <taxon>Lachnospirales</taxon>
        <taxon>Lachnospiraceae</taxon>
        <taxon>Parasporobacterium</taxon>
    </lineage>
</organism>
<proteinExistence type="inferred from homology"/>
<gene>
    <name evidence="6" type="ORF">SAMN02745691_02001</name>
</gene>
<dbReference type="FunFam" id="1.10.10.10:FF:000001">
    <property type="entry name" value="LysR family transcriptional regulator"/>
    <property type="match status" value="1"/>
</dbReference>